<dbReference type="SUPFAM" id="SSF51735">
    <property type="entry name" value="NAD(P)-binding Rossmann-fold domains"/>
    <property type="match status" value="1"/>
</dbReference>
<name>A0A9P4QPW5_9PLEO</name>
<dbReference type="Proteomes" id="UP000799444">
    <property type="component" value="Unassembled WGS sequence"/>
</dbReference>
<accession>A0A9P4QPW5</accession>
<evidence type="ECO:0000256" key="1">
    <source>
        <dbReference type="ARBA" id="ARBA00006484"/>
    </source>
</evidence>
<evidence type="ECO:0000313" key="7">
    <source>
        <dbReference type="Proteomes" id="UP000799444"/>
    </source>
</evidence>
<evidence type="ECO:0000256" key="5">
    <source>
        <dbReference type="SAM" id="MobiDB-lite"/>
    </source>
</evidence>
<organism evidence="6 7">
    <name type="scientific">Polyplosphaeria fusca</name>
    <dbReference type="NCBI Taxonomy" id="682080"/>
    <lineage>
        <taxon>Eukaryota</taxon>
        <taxon>Fungi</taxon>
        <taxon>Dikarya</taxon>
        <taxon>Ascomycota</taxon>
        <taxon>Pezizomycotina</taxon>
        <taxon>Dothideomycetes</taxon>
        <taxon>Pleosporomycetidae</taxon>
        <taxon>Pleosporales</taxon>
        <taxon>Tetraplosphaeriaceae</taxon>
        <taxon>Polyplosphaeria</taxon>
    </lineage>
</organism>
<dbReference type="PANTHER" id="PTHR44229">
    <property type="entry name" value="15-HYDROXYPROSTAGLANDIN DEHYDROGENASE [NAD(+)]"/>
    <property type="match status" value="1"/>
</dbReference>
<feature type="coiled-coil region" evidence="4">
    <location>
        <begin position="307"/>
        <end position="334"/>
    </location>
</feature>
<keyword evidence="2" id="KW-0521">NADP</keyword>
<dbReference type="Pfam" id="PF00106">
    <property type="entry name" value="adh_short"/>
    <property type="match status" value="1"/>
</dbReference>
<dbReference type="InterPro" id="IPR036291">
    <property type="entry name" value="NAD(P)-bd_dom_sf"/>
</dbReference>
<dbReference type="Gene3D" id="3.40.50.720">
    <property type="entry name" value="NAD(P)-binding Rossmann-like Domain"/>
    <property type="match status" value="1"/>
</dbReference>
<dbReference type="AlphaFoldDB" id="A0A9P4QPW5"/>
<sequence>MAEPIDGTDIGMSTSADSPERPKTAYVTGGASGIGRALTQMLVGASYRVFIADLDIHSASQLADMLNASYPFADPRVHCAKVDVASWESQLDGFKQALAFFNGRLDVAAPVAGIAERQWLKEEGEMLALGLEDEFGEGFMRPDLRTLEVDLQGVLWTVGLAVQQMRRQEMDGEGFRGRIACVSSTCGLYSIPALPVYTAAKQGVVGFVRSYGKLLPGKYEILMNAVCPNIVRTNIEGEEYYAAAERKGLIVPMQNVLDCFDHVLSSKVSGEVFEVGPDGEGGSEEKWVVREGLEYLDKKTERSVTLLEEEKVRRVEVTDEVDEVRNEVEKLERAEMKGLDGEAAQLIAGEQVEDRFVQDAVEDGRKRRRVA</sequence>
<keyword evidence="3" id="KW-0560">Oxidoreductase</keyword>
<dbReference type="PROSITE" id="PS00061">
    <property type="entry name" value="ADH_SHORT"/>
    <property type="match status" value="1"/>
</dbReference>
<comment type="caution">
    <text evidence="6">The sequence shown here is derived from an EMBL/GenBank/DDBJ whole genome shotgun (WGS) entry which is preliminary data.</text>
</comment>
<evidence type="ECO:0000313" key="6">
    <source>
        <dbReference type="EMBL" id="KAF2728722.1"/>
    </source>
</evidence>
<feature type="region of interest" description="Disordered" evidence="5">
    <location>
        <begin position="1"/>
        <end position="24"/>
    </location>
</feature>
<keyword evidence="4" id="KW-0175">Coiled coil</keyword>
<evidence type="ECO:0000256" key="4">
    <source>
        <dbReference type="SAM" id="Coils"/>
    </source>
</evidence>
<dbReference type="EMBL" id="ML996269">
    <property type="protein sequence ID" value="KAF2728722.1"/>
    <property type="molecule type" value="Genomic_DNA"/>
</dbReference>
<keyword evidence="7" id="KW-1185">Reference proteome</keyword>
<dbReference type="PRINTS" id="PR00081">
    <property type="entry name" value="GDHRDH"/>
</dbReference>
<reference evidence="6" key="1">
    <citation type="journal article" date="2020" name="Stud. Mycol.">
        <title>101 Dothideomycetes genomes: a test case for predicting lifestyles and emergence of pathogens.</title>
        <authorList>
            <person name="Haridas S."/>
            <person name="Albert R."/>
            <person name="Binder M."/>
            <person name="Bloem J."/>
            <person name="Labutti K."/>
            <person name="Salamov A."/>
            <person name="Andreopoulos B."/>
            <person name="Baker S."/>
            <person name="Barry K."/>
            <person name="Bills G."/>
            <person name="Bluhm B."/>
            <person name="Cannon C."/>
            <person name="Castanera R."/>
            <person name="Culley D."/>
            <person name="Daum C."/>
            <person name="Ezra D."/>
            <person name="Gonzalez J."/>
            <person name="Henrissat B."/>
            <person name="Kuo A."/>
            <person name="Liang C."/>
            <person name="Lipzen A."/>
            <person name="Lutzoni F."/>
            <person name="Magnuson J."/>
            <person name="Mondo S."/>
            <person name="Nolan M."/>
            <person name="Ohm R."/>
            <person name="Pangilinan J."/>
            <person name="Park H.-J."/>
            <person name="Ramirez L."/>
            <person name="Alfaro M."/>
            <person name="Sun H."/>
            <person name="Tritt A."/>
            <person name="Yoshinaga Y."/>
            <person name="Zwiers L.-H."/>
            <person name="Turgeon B."/>
            <person name="Goodwin S."/>
            <person name="Spatafora J."/>
            <person name="Crous P."/>
            <person name="Grigoriev I."/>
        </authorList>
    </citation>
    <scope>NUCLEOTIDE SEQUENCE</scope>
    <source>
        <strain evidence="6">CBS 125425</strain>
    </source>
</reference>
<comment type="similarity">
    <text evidence="1">Belongs to the short-chain dehydrogenases/reductases (SDR) family.</text>
</comment>
<dbReference type="InterPro" id="IPR020904">
    <property type="entry name" value="Sc_DH/Rdtase_CS"/>
</dbReference>
<evidence type="ECO:0000256" key="3">
    <source>
        <dbReference type="ARBA" id="ARBA00023002"/>
    </source>
</evidence>
<proteinExistence type="inferred from homology"/>
<protein>
    <submittedName>
        <fullName evidence="6">NAD(P)-binding protein</fullName>
    </submittedName>
</protein>
<evidence type="ECO:0000256" key="2">
    <source>
        <dbReference type="ARBA" id="ARBA00022857"/>
    </source>
</evidence>
<gene>
    <name evidence="6" type="ORF">EJ04DRAFT_476942</name>
</gene>
<dbReference type="InterPro" id="IPR002347">
    <property type="entry name" value="SDR_fam"/>
</dbReference>
<dbReference type="OrthoDB" id="37659at2759"/>
<dbReference type="PANTHER" id="PTHR44229:SF4">
    <property type="entry name" value="15-HYDROXYPROSTAGLANDIN DEHYDROGENASE [NAD(+)]"/>
    <property type="match status" value="1"/>
</dbReference>
<dbReference type="GO" id="GO:0016616">
    <property type="term" value="F:oxidoreductase activity, acting on the CH-OH group of donors, NAD or NADP as acceptor"/>
    <property type="evidence" value="ECO:0007669"/>
    <property type="project" value="TreeGrafter"/>
</dbReference>
<dbReference type="GO" id="GO:0005737">
    <property type="term" value="C:cytoplasm"/>
    <property type="evidence" value="ECO:0007669"/>
    <property type="project" value="TreeGrafter"/>
</dbReference>